<dbReference type="SUPFAM" id="SSF48264">
    <property type="entry name" value="Cytochrome P450"/>
    <property type="match status" value="1"/>
</dbReference>
<evidence type="ECO:0000256" key="3">
    <source>
        <dbReference type="ARBA" id="ARBA00023004"/>
    </source>
</evidence>
<dbReference type="PRINTS" id="PR00463">
    <property type="entry name" value="EP450I"/>
</dbReference>
<dbReference type="STRING" id="90262.A0A1X2I8Z1"/>
<sequence length="521" mass="59384">MFALDSIKKSKLPVISIAAASTLFVLYAIVKRTTRSTRKPKEGEIPIPFPDAGFPVIGQLLSLGSVPILQISKWQEALGPLLRLKMGKQQWIMISDPFIGHDIFMTHGAKTSGRPTGSYGYDIYAYNGRGIVFADNTKKWKNTRTAVLSILAQNKVDEYGDILSFEADALIDSLVQNNKNGDEQDINPMKMVHWAAYNCIMRTCFSTRASSPEDPLFLEILDFIDQGGKYAGAFGYLGTFFPWLTWFDNLAQKTEKMQHFVSSYRDRIFNKLIADSLQQENDCLAKGLHKLMDEFELDDLDILVTMSDLIVAGTDTISVSIRWAFAILTHHMDVQDNICKELDAFITTYRRLPSFADREHLPYMTSVQRECMRYRPTVPFNAPHVVNEDFDYQGYHFCEGDILLSNMYLMHKNSTAYSRPDSFTPERFLHLGNKTMMGSAAGNIQQRDHYNFGWGRRICPGIYLAETQIFNVFVKLFAQYKIHPAKNGKYPDLNNFVDGGIVLMPEEYSVRFIQREDAVLV</sequence>
<gene>
    <name evidence="7" type="ORF">BCR42DRAFT_379594</name>
</gene>
<dbReference type="InterPro" id="IPR050364">
    <property type="entry name" value="Cytochrome_P450_fung"/>
</dbReference>
<feature type="transmembrane region" description="Helical" evidence="6">
    <location>
        <begin position="12"/>
        <end position="30"/>
    </location>
</feature>
<keyword evidence="2 5" id="KW-0560">Oxidoreductase</keyword>
<keyword evidence="1 4" id="KW-0479">Metal-binding</keyword>
<accession>A0A1X2I8Z1</accession>
<dbReference type="InterPro" id="IPR017972">
    <property type="entry name" value="Cyt_P450_CS"/>
</dbReference>
<comment type="cofactor">
    <cofactor evidence="4">
        <name>heme</name>
        <dbReference type="ChEBI" id="CHEBI:30413"/>
    </cofactor>
</comment>
<proteinExistence type="inferred from homology"/>
<dbReference type="GO" id="GO:0020037">
    <property type="term" value="F:heme binding"/>
    <property type="evidence" value="ECO:0007669"/>
    <property type="project" value="InterPro"/>
</dbReference>
<dbReference type="InterPro" id="IPR036396">
    <property type="entry name" value="Cyt_P450_sf"/>
</dbReference>
<dbReference type="PANTHER" id="PTHR46300">
    <property type="entry name" value="P450, PUTATIVE (EUROFUNG)-RELATED-RELATED"/>
    <property type="match status" value="1"/>
</dbReference>
<reference evidence="7 8" key="1">
    <citation type="submission" date="2016-07" db="EMBL/GenBank/DDBJ databases">
        <title>Pervasive Adenine N6-methylation of Active Genes in Fungi.</title>
        <authorList>
            <consortium name="DOE Joint Genome Institute"/>
            <person name="Mondo S.J."/>
            <person name="Dannebaum R.O."/>
            <person name="Kuo R.C."/>
            <person name="Labutti K."/>
            <person name="Haridas S."/>
            <person name="Kuo A."/>
            <person name="Salamov A."/>
            <person name="Ahrendt S.R."/>
            <person name="Lipzen A."/>
            <person name="Sullivan W."/>
            <person name="Andreopoulos W.B."/>
            <person name="Clum A."/>
            <person name="Lindquist E."/>
            <person name="Daum C."/>
            <person name="Ramamoorthy G.K."/>
            <person name="Gryganskyi A."/>
            <person name="Culley D."/>
            <person name="Magnuson J.K."/>
            <person name="James T.Y."/>
            <person name="O'Malley M.A."/>
            <person name="Stajich J.E."/>
            <person name="Spatafora J.W."/>
            <person name="Visel A."/>
            <person name="Grigoriev I.V."/>
        </authorList>
    </citation>
    <scope>NUCLEOTIDE SEQUENCE [LARGE SCALE GENOMIC DNA]</scope>
    <source>
        <strain evidence="7 8">NRRL 1336</strain>
    </source>
</reference>
<feature type="binding site" description="axial binding residue" evidence="4">
    <location>
        <position position="459"/>
    </location>
    <ligand>
        <name>heme</name>
        <dbReference type="ChEBI" id="CHEBI:30413"/>
    </ligand>
    <ligandPart>
        <name>Fe</name>
        <dbReference type="ChEBI" id="CHEBI:18248"/>
    </ligandPart>
</feature>
<protein>
    <submittedName>
        <fullName evidence="7">Cytochrome P450</fullName>
    </submittedName>
</protein>
<keyword evidence="6" id="KW-0472">Membrane</keyword>
<dbReference type="Proteomes" id="UP000193560">
    <property type="component" value="Unassembled WGS sequence"/>
</dbReference>
<evidence type="ECO:0000313" key="7">
    <source>
        <dbReference type="EMBL" id="ORZ11919.1"/>
    </source>
</evidence>
<dbReference type="PRINTS" id="PR00385">
    <property type="entry name" value="P450"/>
</dbReference>
<dbReference type="GO" id="GO:0016705">
    <property type="term" value="F:oxidoreductase activity, acting on paired donors, with incorporation or reduction of molecular oxygen"/>
    <property type="evidence" value="ECO:0007669"/>
    <property type="project" value="InterPro"/>
</dbReference>
<dbReference type="OrthoDB" id="2214136at2759"/>
<dbReference type="Gene3D" id="1.10.630.10">
    <property type="entry name" value="Cytochrome P450"/>
    <property type="match status" value="1"/>
</dbReference>
<evidence type="ECO:0000256" key="4">
    <source>
        <dbReference type="PIRSR" id="PIRSR602401-1"/>
    </source>
</evidence>
<organism evidence="7 8">
    <name type="scientific">Absidia repens</name>
    <dbReference type="NCBI Taxonomy" id="90262"/>
    <lineage>
        <taxon>Eukaryota</taxon>
        <taxon>Fungi</taxon>
        <taxon>Fungi incertae sedis</taxon>
        <taxon>Mucoromycota</taxon>
        <taxon>Mucoromycotina</taxon>
        <taxon>Mucoromycetes</taxon>
        <taxon>Mucorales</taxon>
        <taxon>Cunninghamellaceae</taxon>
        <taxon>Absidia</taxon>
    </lineage>
</organism>
<dbReference type="InterPro" id="IPR001128">
    <property type="entry name" value="Cyt_P450"/>
</dbReference>
<keyword evidence="5" id="KW-0503">Monooxygenase</keyword>
<dbReference type="AlphaFoldDB" id="A0A1X2I8Z1"/>
<comment type="similarity">
    <text evidence="5">Belongs to the cytochrome P450 family.</text>
</comment>
<comment type="caution">
    <text evidence="7">The sequence shown here is derived from an EMBL/GenBank/DDBJ whole genome shotgun (WGS) entry which is preliminary data.</text>
</comment>
<keyword evidence="6" id="KW-1133">Transmembrane helix</keyword>
<dbReference type="PROSITE" id="PS00086">
    <property type="entry name" value="CYTOCHROME_P450"/>
    <property type="match status" value="1"/>
</dbReference>
<dbReference type="EMBL" id="MCGE01000020">
    <property type="protein sequence ID" value="ORZ11919.1"/>
    <property type="molecule type" value="Genomic_DNA"/>
</dbReference>
<dbReference type="PANTHER" id="PTHR46300:SF11">
    <property type="entry name" value="OXIDOREDUCTASE, PUTATIVE-RELATED"/>
    <property type="match status" value="1"/>
</dbReference>
<dbReference type="GO" id="GO:0004497">
    <property type="term" value="F:monooxygenase activity"/>
    <property type="evidence" value="ECO:0007669"/>
    <property type="project" value="UniProtKB-KW"/>
</dbReference>
<keyword evidence="4 5" id="KW-0349">Heme</keyword>
<evidence type="ECO:0000313" key="8">
    <source>
        <dbReference type="Proteomes" id="UP000193560"/>
    </source>
</evidence>
<dbReference type="Pfam" id="PF00067">
    <property type="entry name" value="p450"/>
    <property type="match status" value="1"/>
</dbReference>
<keyword evidence="6" id="KW-0812">Transmembrane</keyword>
<evidence type="ECO:0000256" key="2">
    <source>
        <dbReference type="ARBA" id="ARBA00023002"/>
    </source>
</evidence>
<name>A0A1X2I8Z1_9FUNG</name>
<keyword evidence="3 4" id="KW-0408">Iron</keyword>
<dbReference type="InterPro" id="IPR002401">
    <property type="entry name" value="Cyt_P450_E_grp-I"/>
</dbReference>
<keyword evidence="8" id="KW-1185">Reference proteome</keyword>
<dbReference type="GO" id="GO:0005506">
    <property type="term" value="F:iron ion binding"/>
    <property type="evidence" value="ECO:0007669"/>
    <property type="project" value="InterPro"/>
</dbReference>
<evidence type="ECO:0000256" key="6">
    <source>
        <dbReference type="SAM" id="Phobius"/>
    </source>
</evidence>
<evidence type="ECO:0000256" key="1">
    <source>
        <dbReference type="ARBA" id="ARBA00022723"/>
    </source>
</evidence>
<evidence type="ECO:0000256" key="5">
    <source>
        <dbReference type="RuleBase" id="RU000461"/>
    </source>
</evidence>